<sequence>MLWEFIATIFAGLGAAGIALFIRTLSRKKAPRWLIPVFAGAGMLGFQIHSEYSWFEHQSSRLPEGVEVVRTVQETAPWRPWSFWYPQTLRFIAADIQNAAVNQRNPELMLVDLYFFERRMSARRVPQVIHCTANARADFTEALQIPAPGDALTEDWRPLEAEDPLLALVCAKAKTK</sequence>
<keyword evidence="1" id="KW-0472">Membrane</keyword>
<organism evidence="2 3">
    <name type="scientific">Alishewanella agri BL06</name>
    <dbReference type="NCBI Taxonomy" id="1195246"/>
    <lineage>
        <taxon>Bacteria</taxon>
        <taxon>Pseudomonadati</taxon>
        <taxon>Pseudomonadota</taxon>
        <taxon>Gammaproteobacteria</taxon>
        <taxon>Alteromonadales</taxon>
        <taxon>Alteromonadaceae</taxon>
        <taxon>Alishewanella</taxon>
    </lineage>
</organism>
<dbReference type="RefSeq" id="WP_008983695.1">
    <property type="nucleotide sequence ID" value="NZ_AKKU01000009.1"/>
</dbReference>
<evidence type="ECO:0000313" key="2">
    <source>
        <dbReference type="EMBL" id="EIW89992.1"/>
    </source>
</evidence>
<dbReference type="PATRIC" id="fig|1195246.3.peg.749"/>
<comment type="caution">
    <text evidence="2">The sequence shown here is derived from an EMBL/GenBank/DDBJ whole genome shotgun (WGS) entry which is preliminary data.</text>
</comment>
<accession>I9P4S7</accession>
<protein>
    <submittedName>
        <fullName evidence="2">Uncharacterized protein</fullName>
    </submittedName>
</protein>
<dbReference type="EMBL" id="AKKU01000009">
    <property type="protein sequence ID" value="EIW89992.1"/>
    <property type="molecule type" value="Genomic_DNA"/>
</dbReference>
<evidence type="ECO:0000313" key="3">
    <source>
        <dbReference type="Proteomes" id="UP000035062"/>
    </source>
</evidence>
<name>I9P4S7_9ALTE</name>
<dbReference type="AlphaFoldDB" id="I9P4S7"/>
<feature type="transmembrane region" description="Helical" evidence="1">
    <location>
        <begin position="6"/>
        <end position="25"/>
    </location>
</feature>
<proteinExistence type="predicted"/>
<dbReference type="Proteomes" id="UP000035062">
    <property type="component" value="Unassembled WGS sequence"/>
</dbReference>
<keyword evidence="1" id="KW-0812">Transmembrane</keyword>
<gene>
    <name evidence="2" type="ORF">AGRI_03829</name>
</gene>
<reference evidence="2 3" key="1">
    <citation type="journal article" date="2012" name="J. Bacteriol.">
        <title>Genome Sequence of Pectin-Degrading Alishewanella agri, Isolated from Landfill Soil.</title>
        <authorList>
            <person name="Kim J."/>
            <person name="Jung J."/>
            <person name="Sung J.S."/>
            <person name="Chun J."/>
            <person name="Park W."/>
        </authorList>
    </citation>
    <scope>NUCLEOTIDE SEQUENCE [LARGE SCALE GENOMIC DNA]</scope>
    <source>
        <strain evidence="2 3">BL06</strain>
    </source>
</reference>
<keyword evidence="1" id="KW-1133">Transmembrane helix</keyword>
<evidence type="ECO:0000256" key="1">
    <source>
        <dbReference type="SAM" id="Phobius"/>
    </source>
</evidence>
<dbReference type="STRING" id="1195246.AGRI_03829"/>
<keyword evidence="3" id="KW-1185">Reference proteome</keyword>
<dbReference type="eggNOG" id="ENOG5032P1D">
    <property type="taxonomic scope" value="Bacteria"/>
</dbReference>